<evidence type="ECO:0000256" key="1">
    <source>
        <dbReference type="SAM" id="Phobius"/>
    </source>
</evidence>
<dbReference type="RefSeq" id="WP_037503090.1">
    <property type="nucleotide sequence ID" value="NZ_JJMU01000066.1"/>
</dbReference>
<reference evidence="2 3" key="2">
    <citation type="journal article" date="2015" name="PLoS ONE">
        <title>Whole-Genome Optical Mapping and Finished Genome Sequence of Sphingobacterium deserti sp. nov., a New Species Isolated from the Western Desert of China.</title>
        <authorList>
            <person name="Teng C."/>
            <person name="Zhou Z."/>
            <person name="Molnar I."/>
            <person name="Li X."/>
            <person name="Tang R."/>
            <person name="Chen M."/>
            <person name="Wang L."/>
            <person name="Su S."/>
            <person name="Zhang W."/>
            <person name="Lin M."/>
        </authorList>
    </citation>
    <scope>NUCLEOTIDE SEQUENCE [LARGE SCALE GENOMIC DNA]</scope>
    <source>
        <strain evidence="3">ACCC05744</strain>
    </source>
</reference>
<accession>A0A0B8T6B4</accession>
<sequence>MRRYAIYKGLERPLVYRGFKGKFIGWGIGSLVIGLVGGGLLGALSSMYLGAVVTLAIIAGGLTFTFQRQKGGLHVKMRSTALFVHQAKLKHYGKTTSRNL</sequence>
<reference evidence="3" key="1">
    <citation type="submission" date="2014-04" db="EMBL/GenBank/DDBJ databases">
        <title>Whole-Genome optical mapping and complete genome sequence of Sphingobacterium deserti sp. nov., a new spaces isolated from desert in the west of China.</title>
        <authorList>
            <person name="Teng C."/>
            <person name="Zhou Z."/>
            <person name="Li X."/>
            <person name="Chen M."/>
            <person name="Lin M."/>
            <person name="Wang L."/>
            <person name="Su S."/>
            <person name="Zhang C."/>
            <person name="Zhang W."/>
        </authorList>
    </citation>
    <scope>NUCLEOTIDE SEQUENCE [LARGE SCALE GENOMIC DNA]</scope>
    <source>
        <strain evidence="3">ACCC05744</strain>
    </source>
</reference>
<keyword evidence="1" id="KW-1133">Transmembrane helix</keyword>
<feature type="transmembrane region" description="Helical" evidence="1">
    <location>
        <begin position="21"/>
        <end position="41"/>
    </location>
</feature>
<dbReference type="Proteomes" id="UP000031802">
    <property type="component" value="Unassembled WGS sequence"/>
</dbReference>
<keyword evidence="1" id="KW-0472">Membrane</keyword>
<comment type="caution">
    <text evidence="2">The sequence shown here is derived from an EMBL/GenBank/DDBJ whole genome shotgun (WGS) entry which is preliminary data.</text>
</comment>
<keyword evidence="3" id="KW-1185">Reference proteome</keyword>
<gene>
    <name evidence="2" type="ORF">DI53_3685</name>
</gene>
<dbReference type="AlphaFoldDB" id="A0A0B8T6B4"/>
<feature type="transmembrane region" description="Helical" evidence="1">
    <location>
        <begin position="47"/>
        <end position="66"/>
    </location>
</feature>
<organism evidence="2 3">
    <name type="scientific">Sphingobacterium deserti</name>
    <dbReference type="NCBI Taxonomy" id="1229276"/>
    <lineage>
        <taxon>Bacteria</taxon>
        <taxon>Pseudomonadati</taxon>
        <taxon>Bacteroidota</taxon>
        <taxon>Sphingobacteriia</taxon>
        <taxon>Sphingobacteriales</taxon>
        <taxon>Sphingobacteriaceae</taxon>
        <taxon>Sphingobacterium</taxon>
    </lineage>
</organism>
<evidence type="ECO:0000313" key="2">
    <source>
        <dbReference type="EMBL" id="KGE12645.1"/>
    </source>
</evidence>
<dbReference type="OrthoDB" id="1048241at2"/>
<evidence type="ECO:0000313" key="3">
    <source>
        <dbReference type="Proteomes" id="UP000031802"/>
    </source>
</evidence>
<dbReference type="eggNOG" id="ENOG50336JJ">
    <property type="taxonomic scope" value="Bacteria"/>
</dbReference>
<dbReference type="EMBL" id="JJMU01000066">
    <property type="protein sequence ID" value="KGE12645.1"/>
    <property type="molecule type" value="Genomic_DNA"/>
</dbReference>
<dbReference type="PATRIC" id="fig|1229276.3.peg.3810"/>
<keyword evidence="1" id="KW-0812">Transmembrane</keyword>
<name>A0A0B8T6B4_9SPHI</name>
<protein>
    <recommendedName>
        <fullName evidence="4">Plasmid transfer protein</fullName>
    </recommendedName>
</protein>
<dbReference type="STRING" id="1229276.DI53_3685"/>
<evidence type="ECO:0008006" key="4">
    <source>
        <dbReference type="Google" id="ProtNLM"/>
    </source>
</evidence>
<proteinExistence type="predicted"/>